<feature type="compositionally biased region" description="Basic and acidic residues" evidence="1">
    <location>
        <begin position="1"/>
        <end position="15"/>
    </location>
</feature>
<comment type="caution">
    <text evidence="2">The sequence shown here is derived from an EMBL/GenBank/DDBJ whole genome shotgun (WGS) entry which is preliminary data.</text>
</comment>
<dbReference type="AlphaFoldDB" id="A0AAE1AJ11"/>
<dbReference type="EMBL" id="JAWDGP010001738">
    <property type="protein sequence ID" value="KAK3788765.1"/>
    <property type="molecule type" value="Genomic_DNA"/>
</dbReference>
<feature type="region of interest" description="Disordered" evidence="1">
    <location>
        <begin position="80"/>
        <end position="112"/>
    </location>
</feature>
<reference evidence="2" key="1">
    <citation type="journal article" date="2023" name="G3 (Bethesda)">
        <title>A reference genome for the long-term kleptoplast-retaining sea slug Elysia crispata morphotype clarki.</title>
        <authorList>
            <person name="Eastman K.E."/>
            <person name="Pendleton A.L."/>
            <person name="Shaikh M.A."/>
            <person name="Suttiyut T."/>
            <person name="Ogas R."/>
            <person name="Tomko P."/>
            <person name="Gavelis G."/>
            <person name="Widhalm J.R."/>
            <person name="Wisecaver J.H."/>
        </authorList>
    </citation>
    <scope>NUCLEOTIDE SEQUENCE</scope>
    <source>
        <strain evidence="2">ECLA1</strain>
    </source>
</reference>
<evidence type="ECO:0000313" key="2">
    <source>
        <dbReference type="EMBL" id="KAK3788765.1"/>
    </source>
</evidence>
<proteinExistence type="predicted"/>
<evidence type="ECO:0000256" key="1">
    <source>
        <dbReference type="SAM" id="MobiDB-lite"/>
    </source>
</evidence>
<keyword evidence="3" id="KW-1185">Reference proteome</keyword>
<gene>
    <name evidence="2" type="ORF">RRG08_029215</name>
</gene>
<accession>A0AAE1AJ11</accession>
<evidence type="ECO:0000313" key="3">
    <source>
        <dbReference type="Proteomes" id="UP001283361"/>
    </source>
</evidence>
<organism evidence="2 3">
    <name type="scientific">Elysia crispata</name>
    <name type="common">lettuce slug</name>
    <dbReference type="NCBI Taxonomy" id="231223"/>
    <lineage>
        <taxon>Eukaryota</taxon>
        <taxon>Metazoa</taxon>
        <taxon>Spiralia</taxon>
        <taxon>Lophotrochozoa</taxon>
        <taxon>Mollusca</taxon>
        <taxon>Gastropoda</taxon>
        <taxon>Heterobranchia</taxon>
        <taxon>Euthyneura</taxon>
        <taxon>Panpulmonata</taxon>
        <taxon>Sacoglossa</taxon>
        <taxon>Placobranchoidea</taxon>
        <taxon>Plakobranchidae</taxon>
        <taxon>Elysia</taxon>
    </lineage>
</organism>
<protein>
    <submittedName>
        <fullName evidence="2">Uncharacterized protein</fullName>
    </submittedName>
</protein>
<name>A0AAE1AJ11_9GAST</name>
<dbReference type="Proteomes" id="UP001283361">
    <property type="component" value="Unassembled WGS sequence"/>
</dbReference>
<feature type="region of interest" description="Disordered" evidence="1">
    <location>
        <begin position="1"/>
        <end position="20"/>
    </location>
</feature>
<sequence length="142" mass="16047">MEPDSKNKGESEHEIQSNVLQKRCRGDNIIREWKGEIGERRSFHRRTDTMRAVACEATLIGMAKVARKFSYKRRCQVSLPAPKRHSQQEAWATPAVNARSCRNPTPQSGFPGEDLEISPLKFDVEACKTWTCKGSTAGRDGR</sequence>